<feature type="non-terminal residue" evidence="1">
    <location>
        <position position="67"/>
    </location>
</feature>
<dbReference type="AlphaFoldDB" id="A0A921INA4"/>
<organism evidence="1 2">
    <name type="scientific">Subdoligranulum variabile</name>
    <dbReference type="NCBI Taxonomy" id="214851"/>
    <lineage>
        <taxon>Bacteria</taxon>
        <taxon>Bacillati</taxon>
        <taxon>Bacillota</taxon>
        <taxon>Clostridia</taxon>
        <taxon>Eubacteriales</taxon>
        <taxon>Oscillospiraceae</taxon>
        <taxon>Subdoligranulum</taxon>
    </lineage>
</organism>
<dbReference type="EMBL" id="DYVE01000348">
    <property type="protein sequence ID" value="HJG29703.1"/>
    <property type="molecule type" value="Genomic_DNA"/>
</dbReference>
<reference evidence="1" key="1">
    <citation type="journal article" date="2021" name="PeerJ">
        <title>Extensive microbial diversity within the chicken gut microbiome revealed by metagenomics and culture.</title>
        <authorList>
            <person name="Gilroy R."/>
            <person name="Ravi A."/>
            <person name="Getino M."/>
            <person name="Pursley I."/>
            <person name="Horton D.L."/>
            <person name="Alikhan N.F."/>
            <person name="Baker D."/>
            <person name="Gharbi K."/>
            <person name="Hall N."/>
            <person name="Watson M."/>
            <person name="Adriaenssens E.M."/>
            <person name="Foster-Nyarko E."/>
            <person name="Jarju S."/>
            <person name="Secka A."/>
            <person name="Antonio M."/>
            <person name="Oren A."/>
            <person name="Chaudhuri R.R."/>
            <person name="La Ragione R."/>
            <person name="Hildebrand F."/>
            <person name="Pallen M.J."/>
        </authorList>
    </citation>
    <scope>NUCLEOTIDE SEQUENCE</scope>
    <source>
        <strain evidence="1">ChiBcec21-2208</strain>
    </source>
</reference>
<name>A0A921INA4_9FIRM</name>
<dbReference type="Proteomes" id="UP000782880">
    <property type="component" value="Unassembled WGS sequence"/>
</dbReference>
<sequence>MRKLARICIICVLALAVLALIPALINGNFQSEPDTTIPPEIDQNALIADASAYFERMCKGDFSTFHE</sequence>
<evidence type="ECO:0000313" key="2">
    <source>
        <dbReference type="Proteomes" id="UP000782880"/>
    </source>
</evidence>
<reference evidence="1" key="2">
    <citation type="submission" date="2021-09" db="EMBL/GenBank/DDBJ databases">
        <authorList>
            <person name="Gilroy R."/>
        </authorList>
    </citation>
    <scope>NUCLEOTIDE SEQUENCE</scope>
    <source>
        <strain evidence="1">ChiBcec21-2208</strain>
    </source>
</reference>
<gene>
    <name evidence="1" type="ORF">K8V20_13805</name>
</gene>
<proteinExistence type="predicted"/>
<comment type="caution">
    <text evidence="1">The sequence shown here is derived from an EMBL/GenBank/DDBJ whole genome shotgun (WGS) entry which is preliminary data.</text>
</comment>
<protein>
    <submittedName>
        <fullName evidence="1">Uncharacterized protein</fullName>
    </submittedName>
</protein>
<accession>A0A921INA4</accession>
<evidence type="ECO:0000313" key="1">
    <source>
        <dbReference type="EMBL" id="HJG29703.1"/>
    </source>
</evidence>